<keyword evidence="14 16" id="KW-0472">Membrane</keyword>
<keyword evidence="4 16" id="KW-0813">Transport</keyword>
<dbReference type="Pfam" id="PF00662">
    <property type="entry name" value="Proton_antipo_N"/>
    <property type="match status" value="1"/>
</dbReference>
<evidence type="ECO:0000256" key="4">
    <source>
        <dbReference type="ARBA" id="ARBA00022448"/>
    </source>
</evidence>
<feature type="transmembrane region" description="Helical" evidence="16">
    <location>
        <begin position="404"/>
        <end position="425"/>
    </location>
</feature>
<evidence type="ECO:0000259" key="18">
    <source>
        <dbReference type="Pfam" id="PF00662"/>
    </source>
</evidence>
<dbReference type="NCBIfam" id="TIGR01974">
    <property type="entry name" value="NDH_I_L"/>
    <property type="match status" value="1"/>
</dbReference>
<keyword evidence="12 16" id="KW-0830">Ubiquinone</keyword>
<feature type="transmembrane region" description="Helical" evidence="16">
    <location>
        <begin position="455"/>
        <end position="474"/>
    </location>
</feature>
<evidence type="ECO:0000256" key="7">
    <source>
        <dbReference type="ARBA" id="ARBA00022792"/>
    </source>
</evidence>
<evidence type="ECO:0000256" key="14">
    <source>
        <dbReference type="ARBA" id="ARBA00023136"/>
    </source>
</evidence>
<keyword evidence="8" id="KW-1278">Translocase</keyword>
<dbReference type="GO" id="GO:0015990">
    <property type="term" value="P:electron transport coupled proton transport"/>
    <property type="evidence" value="ECO:0007669"/>
    <property type="project" value="TreeGrafter"/>
</dbReference>
<accession>A0A097PD81</accession>
<evidence type="ECO:0000256" key="10">
    <source>
        <dbReference type="ARBA" id="ARBA00022989"/>
    </source>
</evidence>
<dbReference type="CTD" id="4540"/>
<geneLocation type="mitochondrion" evidence="20"/>
<feature type="domain" description="NADH:quinone oxidoreductase/Mrp antiporter transmembrane" evidence="17">
    <location>
        <begin position="136"/>
        <end position="416"/>
    </location>
</feature>
<keyword evidence="9" id="KW-0249">Electron transport</keyword>
<dbReference type="EC" id="7.1.1.2" evidence="2 16"/>
<evidence type="ECO:0000256" key="9">
    <source>
        <dbReference type="ARBA" id="ARBA00022982"/>
    </source>
</evidence>
<dbReference type="InterPro" id="IPR001516">
    <property type="entry name" value="Proton_antipo_N"/>
</dbReference>
<evidence type="ECO:0000256" key="1">
    <source>
        <dbReference type="ARBA" id="ARBA00004448"/>
    </source>
</evidence>
<comment type="similarity">
    <text evidence="16">Belongs to the complex I subunit 5 family.</text>
</comment>
<evidence type="ECO:0000259" key="19">
    <source>
        <dbReference type="Pfam" id="PF06455"/>
    </source>
</evidence>
<feature type="transmembrane region" description="Helical" evidence="16">
    <location>
        <begin position="334"/>
        <end position="352"/>
    </location>
</feature>
<dbReference type="InterPro" id="IPR003945">
    <property type="entry name" value="NU5C-like"/>
</dbReference>
<dbReference type="InterPro" id="IPR018393">
    <property type="entry name" value="NADHpl_OxRdtase_5_subgr"/>
</dbReference>
<feature type="transmembrane region" description="Helical" evidence="16">
    <location>
        <begin position="302"/>
        <end position="322"/>
    </location>
</feature>
<evidence type="ECO:0000256" key="11">
    <source>
        <dbReference type="ARBA" id="ARBA00023027"/>
    </source>
</evidence>
<evidence type="ECO:0000256" key="12">
    <source>
        <dbReference type="ARBA" id="ARBA00023075"/>
    </source>
</evidence>
<evidence type="ECO:0000256" key="2">
    <source>
        <dbReference type="ARBA" id="ARBA00012944"/>
    </source>
</evidence>
<feature type="transmembrane region" description="Helical" evidence="16">
    <location>
        <begin position="585"/>
        <end position="604"/>
    </location>
</feature>
<evidence type="ECO:0000259" key="17">
    <source>
        <dbReference type="Pfam" id="PF00361"/>
    </source>
</evidence>
<dbReference type="PANTHER" id="PTHR42829:SF2">
    <property type="entry name" value="NADH-UBIQUINONE OXIDOREDUCTASE CHAIN 5"/>
    <property type="match status" value="1"/>
</dbReference>
<comment type="subcellular location">
    <subcellularLocation>
        <location evidence="1">Mitochondrion inner membrane</location>
        <topology evidence="1">Multi-pass membrane protein</topology>
    </subcellularLocation>
</comment>
<feature type="transmembrane region" description="Helical" evidence="16">
    <location>
        <begin position="119"/>
        <end position="136"/>
    </location>
</feature>
<sequence length="605" mass="66492">MDLSLVLNTFMLLTLTTLLTPILFPLLSPKFKNTPNTITNTVKTSFLISLIPMTIHIYSGTESLTSLWEWKFIMNFKIPVSLKMDFYSLTFFPIALFVSWSILQFATWYMASDPYITKFFTYLLFFLMAMLILIIANNLFLLFIGWEGVGIMSFLLISWWHGRAEANTAALQAVLYNRVGDVGLILCMAWLASTMNTWEIQQLPSPNQTPTLPLLGLILAATGKSAQFGLHPWLPAAMEGPTPVSALLHSSTMVVAGIFLLIRTHPLLSTNQTALTLCLCLGALSTLFAATCALTQNDIKKIIAFSTSSQLGLMMVTIGLNLPELAFLHISTHAFFKAMLFLCSGSIIHNLNGEQDIRKMGGLQKMMPTTTSCLTIGNLALMGTPFLAGFYSKDQIIESLSTSYLNTWALLLTLLATSFTAVYTIRMTVLVQTGFVRIPSLTPVNENNPAVTSPITRLALGSILAGFLITSFIIPTKTPTMTMPLSIKMTALMVTALGIALALEITKMAQTLLLTKQNAFSNFSTSLGYFNPLTHRLSMSNFLNGGQNIASHLIDLSWYKILGPEGLANLQLMATKTATSFHSGLIKSYLGTFALSIIIILMSMY</sequence>
<dbReference type="Pfam" id="PF00361">
    <property type="entry name" value="Proton_antipo_M"/>
    <property type="match status" value="1"/>
</dbReference>
<protein>
    <recommendedName>
        <fullName evidence="3 16">NADH-ubiquinone oxidoreductase chain 5</fullName>
        <ecNumber evidence="2 16">7.1.1.2</ecNumber>
    </recommendedName>
</protein>
<organism evidence="20">
    <name type="scientific">Pyrrhula pyrrhula</name>
    <name type="common">Eurasian bullfinch</name>
    <dbReference type="NCBI Taxonomy" id="37607"/>
    <lineage>
        <taxon>Eukaryota</taxon>
        <taxon>Metazoa</taxon>
        <taxon>Chordata</taxon>
        <taxon>Craniata</taxon>
        <taxon>Vertebrata</taxon>
        <taxon>Euteleostomi</taxon>
        <taxon>Archelosauria</taxon>
        <taxon>Archosauria</taxon>
        <taxon>Dinosauria</taxon>
        <taxon>Saurischia</taxon>
        <taxon>Theropoda</taxon>
        <taxon>Coelurosauria</taxon>
        <taxon>Aves</taxon>
        <taxon>Neognathae</taxon>
        <taxon>Neoaves</taxon>
        <taxon>Telluraves</taxon>
        <taxon>Australaves</taxon>
        <taxon>Passeriformes</taxon>
        <taxon>Passeroidea</taxon>
        <taxon>Fringillidae</taxon>
        <taxon>Carduelinae</taxon>
        <taxon>Pyrrhula</taxon>
    </lineage>
</organism>
<keyword evidence="5" id="KW-0679">Respiratory chain</keyword>
<dbReference type="GeneID" id="22162784"/>
<dbReference type="GO" id="GO:0042773">
    <property type="term" value="P:ATP synthesis coupled electron transport"/>
    <property type="evidence" value="ECO:0007669"/>
    <property type="project" value="InterPro"/>
</dbReference>
<reference evidence="20" key="1">
    <citation type="journal article" date="2011" name="Curr. Biol.">
        <title>Multilocus resolution of phylogeny and timescale in the extant adaptive radiation of Hawaiian honeycreepers.</title>
        <authorList>
            <person name="Lerner H.R."/>
            <person name="Meyer M."/>
            <person name="James H.F."/>
            <person name="Hofreiter M."/>
            <person name="Fleischer R.C."/>
        </authorList>
    </citation>
    <scope>NUCLEOTIDE SEQUENCE</scope>
</reference>
<feature type="transmembrane region" description="Helical" evidence="16">
    <location>
        <begin position="40"/>
        <end position="58"/>
    </location>
</feature>
<feature type="transmembrane region" description="Helical" evidence="16">
    <location>
        <begin position="373"/>
        <end position="392"/>
    </location>
</feature>
<dbReference type="InterPro" id="IPR001750">
    <property type="entry name" value="ND/Mrp_TM"/>
</dbReference>
<dbReference type="AlphaFoldDB" id="A0A097PD81"/>
<evidence type="ECO:0000256" key="15">
    <source>
        <dbReference type="ARBA" id="ARBA00049551"/>
    </source>
</evidence>
<feature type="transmembrane region" description="Helical" evidence="16">
    <location>
        <begin position="486"/>
        <end position="506"/>
    </location>
</feature>
<keyword evidence="11 16" id="KW-0520">NAD</keyword>
<dbReference type="InterPro" id="IPR010934">
    <property type="entry name" value="NADH_DH_su5_C"/>
</dbReference>
<evidence type="ECO:0000256" key="13">
    <source>
        <dbReference type="ARBA" id="ARBA00023128"/>
    </source>
</evidence>
<comment type="function">
    <text evidence="16">Core subunit of the mitochondrial membrane respiratory chain NADH dehydrogenase (Complex I) which catalyzes electron transfer from NADH through the respiratory chain, using ubiquinone as an electron acceptor. Essential for the catalytic activity and assembly of complex I.</text>
</comment>
<feature type="domain" description="NADH dehydrogenase subunit 5 C-terminal" evidence="19">
    <location>
        <begin position="423"/>
        <end position="604"/>
    </location>
</feature>
<comment type="catalytic activity">
    <reaction evidence="15 16">
        <text>a ubiquinone + NADH + 5 H(+)(in) = a ubiquinol + NAD(+) + 4 H(+)(out)</text>
        <dbReference type="Rhea" id="RHEA:29091"/>
        <dbReference type="Rhea" id="RHEA-COMP:9565"/>
        <dbReference type="Rhea" id="RHEA-COMP:9566"/>
        <dbReference type="ChEBI" id="CHEBI:15378"/>
        <dbReference type="ChEBI" id="CHEBI:16389"/>
        <dbReference type="ChEBI" id="CHEBI:17976"/>
        <dbReference type="ChEBI" id="CHEBI:57540"/>
        <dbReference type="ChEBI" id="CHEBI:57945"/>
        <dbReference type="EC" id="7.1.1.2"/>
    </reaction>
</comment>
<dbReference type="PANTHER" id="PTHR42829">
    <property type="entry name" value="NADH-UBIQUINONE OXIDOREDUCTASE CHAIN 5"/>
    <property type="match status" value="1"/>
</dbReference>
<keyword evidence="7" id="KW-0999">Mitochondrion inner membrane</keyword>
<evidence type="ECO:0000256" key="5">
    <source>
        <dbReference type="ARBA" id="ARBA00022660"/>
    </source>
</evidence>
<dbReference type="GO" id="GO:0008137">
    <property type="term" value="F:NADH dehydrogenase (ubiquinone) activity"/>
    <property type="evidence" value="ECO:0007669"/>
    <property type="project" value="UniProtKB-EC"/>
</dbReference>
<evidence type="ECO:0000256" key="16">
    <source>
        <dbReference type="RuleBase" id="RU003404"/>
    </source>
</evidence>
<dbReference type="PRINTS" id="PR01434">
    <property type="entry name" value="NADHDHGNASE5"/>
</dbReference>
<feature type="transmembrane region" description="Helical" evidence="16">
    <location>
        <begin position="242"/>
        <end position="262"/>
    </location>
</feature>
<keyword evidence="13 16" id="KW-0496">Mitochondrion</keyword>
<dbReference type="GO" id="GO:0005743">
    <property type="term" value="C:mitochondrial inner membrane"/>
    <property type="evidence" value="ECO:0007669"/>
    <property type="project" value="UniProtKB-SubCell"/>
</dbReference>
<feature type="domain" description="NADH-Ubiquinone oxidoreductase (complex I) chain 5 N-terminal" evidence="18">
    <location>
        <begin position="70"/>
        <end position="120"/>
    </location>
</feature>
<name>A0A097PD81_PYRPR</name>
<dbReference type="GO" id="GO:0003954">
    <property type="term" value="F:NADH dehydrogenase activity"/>
    <property type="evidence" value="ECO:0007669"/>
    <property type="project" value="TreeGrafter"/>
</dbReference>
<keyword evidence="6 16" id="KW-0812">Transmembrane</keyword>
<evidence type="ECO:0000313" key="20">
    <source>
        <dbReference type="EMBL" id="AIU45332.1"/>
    </source>
</evidence>
<evidence type="ECO:0000256" key="3">
    <source>
        <dbReference type="ARBA" id="ARBA00021096"/>
    </source>
</evidence>
<gene>
    <name evidence="20" type="primary">ND5</name>
</gene>
<dbReference type="Pfam" id="PF06455">
    <property type="entry name" value="NADH5_C"/>
    <property type="match status" value="1"/>
</dbReference>
<feature type="transmembrane region" description="Helical" evidence="16">
    <location>
        <begin position="173"/>
        <end position="192"/>
    </location>
</feature>
<feature type="transmembrane region" description="Helical" evidence="16">
    <location>
        <begin position="6"/>
        <end position="28"/>
    </location>
</feature>
<feature type="transmembrane region" description="Helical" evidence="16">
    <location>
        <begin position="142"/>
        <end position="161"/>
    </location>
</feature>
<reference evidence="20" key="2">
    <citation type="submission" date="2014-07" db="EMBL/GenBank/DDBJ databases">
        <authorList>
            <person name="Lerner H.R.L."/>
            <person name="Meyer M."/>
            <person name="James H.F."/>
            <person name="Hofreiter M."/>
            <person name="Fleischer R.C."/>
        </authorList>
    </citation>
    <scope>NUCLEOTIDE SEQUENCE</scope>
</reference>
<evidence type="ECO:0000256" key="6">
    <source>
        <dbReference type="ARBA" id="ARBA00022692"/>
    </source>
</evidence>
<feature type="transmembrane region" description="Helical" evidence="16">
    <location>
        <begin position="274"/>
        <end position="295"/>
    </location>
</feature>
<keyword evidence="10 16" id="KW-1133">Transmembrane helix</keyword>
<feature type="transmembrane region" description="Helical" evidence="16">
    <location>
        <begin position="86"/>
        <end position="107"/>
    </location>
</feature>
<evidence type="ECO:0000256" key="8">
    <source>
        <dbReference type="ARBA" id="ARBA00022967"/>
    </source>
</evidence>
<dbReference type="RefSeq" id="YP_009108028.1">
    <property type="nucleotide sequence ID" value="NC_025625.1"/>
</dbReference>
<dbReference type="EMBL" id="KM078804">
    <property type="protein sequence ID" value="AIU45332.1"/>
    <property type="molecule type" value="Genomic_DNA"/>
</dbReference>
<proteinExistence type="inferred from homology"/>
<feature type="transmembrane region" description="Helical" evidence="16">
    <location>
        <begin position="212"/>
        <end position="230"/>
    </location>
</feature>